<evidence type="ECO:0008006" key="3">
    <source>
        <dbReference type="Google" id="ProtNLM"/>
    </source>
</evidence>
<proteinExistence type="predicted"/>
<name>A0A2J7ZGT4_9CHLO</name>
<dbReference type="AlphaFoldDB" id="A0A2J7ZGT4"/>
<accession>A0A2J7ZGT4</accession>
<comment type="caution">
    <text evidence="1">The sequence shown here is derived from an EMBL/GenBank/DDBJ whole genome shotgun (WGS) entry which is preliminary data.</text>
</comment>
<evidence type="ECO:0000313" key="2">
    <source>
        <dbReference type="Proteomes" id="UP000236333"/>
    </source>
</evidence>
<feature type="non-terminal residue" evidence="1">
    <location>
        <position position="1"/>
    </location>
</feature>
<organism evidence="1 2">
    <name type="scientific">Tetrabaena socialis</name>
    <dbReference type="NCBI Taxonomy" id="47790"/>
    <lineage>
        <taxon>Eukaryota</taxon>
        <taxon>Viridiplantae</taxon>
        <taxon>Chlorophyta</taxon>
        <taxon>core chlorophytes</taxon>
        <taxon>Chlorophyceae</taxon>
        <taxon>CS clade</taxon>
        <taxon>Chlamydomonadales</taxon>
        <taxon>Tetrabaenaceae</taxon>
        <taxon>Tetrabaena</taxon>
    </lineage>
</organism>
<dbReference type="EMBL" id="PGGS01002812">
    <property type="protein sequence ID" value="PNG99476.1"/>
    <property type="molecule type" value="Genomic_DNA"/>
</dbReference>
<protein>
    <recommendedName>
        <fullName evidence="3">Reverse transcriptase domain-containing protein</fullName>
    </recommendedName>
</protein>
<dbReference type="Proteomes" id="UP000236333">
    <property type="component" value="Unassembled WGS sequence"/>
</dbReference>
<reference evidence="1 2" key="1">
    <citation type="journal article" date="2017" name="Mol. Biol. Evol.">
        <title>The 4-celled Tetrabaena socialis nuclear genome reveals the essential components for genetic control of cell number at the origin of multicellularity in the volvocine lineage.</title>
        <authorList>
            <person name="Featherston J."/>
            <person name="Arakaki Y."/>
            <person name="Hanschen E.R."/>
            <person name="Ferris P.J."/>
            <person name="Michod R.E."/>
            <person name="Olson B.J.S.C."/>
            <person name="Nozaki H."/>
            <person name="Durand P.M."/>
        </authorList>
    </citation>
    <scope>NUCLEOTIDE SEQUENCE [LARGE SCALE GENOMIC DNA]</scope>
    <source>
        <strain evidence="1 2">NIES-571</strain>
    </source>
</reference>
<evidence type="ECO:0000313" key="1">
    <source>
        <dbReference type="EMBL" id="PNG99476.1"/>
    </source>
</evidence>
<feature type="non-terminal residue" evidence="1">
    <location>
        <position position="114"/>
    </location>
</feature>
<gene>
    <name evidence="1" type="ORF">TSOC_014744</name>
</gene>
<keyword evidence="2" id="KW-1185">Reference proteome</keyword>
<dbReference type="OrthoDB" id="515277at2759"/>
<sequence>TRSSKCELKANGKLGPEFSVGRGVKQGCPLSVTLFGLFIEMLSRYIDSHDRDCRVRLPERWRLLLADDETAKYLGLHHGSGRKFTACTKEVLASGRRAICALNSLCREKCVHVP</sequence>